<accession>A0A6S6S1S5</accession>
<dbReference type="AlphaFoldDB" id="A0A6S6S1S5"/>
<dbReference type="EMBL" id="CACVAW010000002">
    <property type="protein sequence ID" value="CAA6800103.1"/>
    <property type="molecule type" value="Genomic_DNA"/>
</dbReference>
<name>A0A6S6S1S5_9BACT</name>
<reference evidence="1" key="1">
    <citation type="submission" date="2020-01" db="EMBL/GenBank/DDBJ databases">
        <authorList>
            <person name="Meier V. D."/>
            <person name="Meier V D."/>
        </authorList>
    </citation>
    <scope>NUCLEOTIDE SEQUENCE</scope>
    <source>
        <strain evidence="1">HLG_WM_MAG_12</strain>
    </source>
</reference>
<proteinExistence type="predicted"/>
<evidence type="ECO:0000313" key="1">
    <source>
        <dbReference type="EMBL" id="CAA6800103.1"/>
    </source>
</evidence>
<sequence length="601" mass="69181">MKYLLLILILISNLYANIDERKIDIYYINDIFISEKQAIKKKDLLKEEIQITYLSNEEYLSQHTSFDLAFNYDKIWWNDVLEIVHQYIRNGQIENDYRVLLRLISSYGRKGLVEQTAVEISNEQLALLNSAFENKSYIREIEDDNIDDLYNQIKSYSLKSSHRIAVVSFGQGGFFSNGIYRRLNNHNKYFKNLQIATRTNRVESLDPHITLSTDKITQLPFLDILQGDYNNTDGYIDHTLSDYLSGNDTGPAILGVVSSQIKELSKLGSQWSIKDENNKGTCTYRVELTNDVDTSIDNLFDVYPFNKDGLVYTVNEMGKTKSEYVKGTKEGQEIESFIWDYPKDNCEKYPTDKPCYTLTKTSDEIKPFFNASKYKVLFEYEKGTCNHRVSVQDLYSGKLYAEVYPFSTNGSYLYQVVNESNETNTVLSQSCQGTQIKLTVPEHECYELENTSEKIYQDLTITKTEVINECKTERITGSKGYSYWEDFCDYSVVINDWIKSEWDWVDDSLKPCEFPKEDGVSFSKEVPEGYSLKEESTTESNTAKLVYDSTDKNAVDVAYIVGQARCYRSLLRGSSSSIKYQATVNKGYETSSTSTGVYSKD</sequence>
<protein>
    <submittedName>
        <fullName evidence="1">Uncharacterized protein</fullName>
    </submittedName>
</protein>
<gene>
    <name evidence="1" type="ORF">HELGO_WM10645</name>
</gene>
<organism evidence="1">
    <name type="scientific">uncultured Campylobacterales bacterium</name>
    <dbReference type="NCBI Taxonomy" id="352960"/>
    <lineage>
        <taxon>Bacteria</taxon>
        <taxon>Pseudomonadati</taxon>
        <taxon>Campylobacterota</taxon>
        <taxon>Epsilonproteobacteria</taxon>
        <taxon>Campylobacterales</taxon>
        <taxon>environmental samples</taxon>
    </lineage>
</organism>